<dbReference type="FunFam" id="2.60.120.200:FF:000259">
    <property type="entry name" value="Chromosome 9, whole genome shotgun sequence"/>
    <property type="match status" value="1"/>
</dbReference>
<dbReference type="GeneID" id="19310106"/>
<keyword evidence="11" id="KW-1185">Reference proteome</keyword>
<sequence length="441" mass="49029">MSGNWGLIDLDTPKESYTKTALRDGSEWTLVFSDEFNVDGRTFFPGDDPYWEAVDLHYWQTGDMEWYHPDAITTKDGALHVTLKPHKIKGMDYMGGMMSTWNKFCFTGGRFEASVSLPGVNNVIGLWPAIWTMGNLGRAGYGASLEGMWPYSYDACDVGTVKNQSINGVPPAISTVDPTKPGPLSYLPGQKLSRCTCPGETHPGPMHSDNTYVGRSAPEIDMFEAQIGPLFDGAPSVGQVSQSCQWAPFDANYKWQNTSDNFKVVDKTITIQNTYGGGIYQQATSAITQTNQECYEGNGDCFSTYGFEYKPGFDDAYITWITDDKEAWTLEVGGVGANPETQISARPIPQEPMYMIINLGMSTSFTGTVDVENMPWPVTMKVDWIRVYQPKDKINVGCDPEDFPTQSYINAFMEAYTNPNLTTWTDDFGQSFPKNSLIDQC</sequence>
<dbReference type="GO" id="GO:0031505">
    <property type="term" value="P:fungal-type cell wall organization"/>
    <property type="evidence" value="ECO:0007669"/>
    <property type="project" value="TreeGrafter"/>
</dbReference>
<evidence type="ECO:0000259" key="9">
    <source>
        <dbReference type="PROSITE" id="PS51762"/>
    </source>
</evidence>
<accession>S7Q907</accession>
<dbReference type="GO" id="GO:0006078">
    <property type="term" value="P:(1-&gt;6)-beta-D-glucan biosynthetic process"/>
    <property type="evidence" value="ECO:0007669"/>
    <property type="project" value="TreeGrafter"/>
</dbReference>
<reference evidence="10 11" key="1">
    <citation type="journal article" date="2012" name="Science">
        <title>The Paleozoic origin of enzymatic lignin decomposition reconstructed from 31 fungal genomes.</title>
        <authorList>
            <person name="Floudas D."/>
            <person name="Binder M."/>
            <person name="Riley R."/>
            <person name="Barry K."/>
            <person name="Blanchette R.A."/>
            <person name="Henrissat B."/>
            <person name="Martinez A.T."/>
            <person name="Otillar R."/>
            <person name="Spatafora J.W."/>
            <person name="Yadav J.S."/>
            <person name="Aerts A."/>
            <person name="Benoit I."/>
            <person name="Boyd A."/>
            <person name="Carlson A."/>
            <person name="Copeland A."/>
            <person name="Coutinho P.M."/>
            <person name="de Vries R.P."/>
            <person name="Ferreira P."/>
            <person name="Findley K."/>
            <person name="Foster B."/>
            <person name="Gaskell J."/>
            <person name="Glotzer D."/>
            <person name="Gorecki P."/>
            <person name="Heitman J."/>
            <person name="Hesse C."/>
            <person name="Hori C."/>
            <person name="Igarashi K."/>
            <person name="Jurgens J.A."/>
            <person name="Kallen N."/>
            <person name="Kersten P."/>
            <person name="Kohler A."/>
            <person name="Kuees U."/>
            <person name="Kumar T.K.A."/>
            <person name="Kuo A."/>
            <person name="LaButti K."/>
            <person name="Larrondo L.F."/>
            <person name="Lindquist E."/>
            <person name="Ling A."/>
            <person name="Lombard V."/>
            <person name="Lucas S."/>
            <person name="Lundell T."/>
            <person name="Martin R."/>
            <person name="McLaughlin D.J."/>
            <person name="Morgenstern I."/>
            <person name="Morin E."/>
            <person name="Murat C."/>
            <person name="Nagy L.G."/>
            <person name="Nolan M."/>
            <person name="Ohm R.A."/>
            <person name="Patyshakuliyeva A."/>
            <person name="Rokas A."/>
            <person name="Ruiz-Duenas F.J."/>
            <person name="Sabat G."/>
            <person name="Salamov A."/>
            <person name="Samejima M."/>
            <person name="Schmutz J."/>
            <person name="Slot J.C."/>
            <person name="St John F."/>
            <person name="Stenlid J."/>
            <person name="Sun H."/>
            <person name="Sun S."/>
            <person name="Syed K."/>
            <person name="Tsang A."/>
            <person name="Wiebenga A."/>
            <person name="Young D."/>
            <person name="Pisabarro A."/>
            <person name="Eastwood D.C."/>
            <person name="Martin F."/>
            <person name="Cullen D."/>
            <person name="Grigoriev I.V."/>
            <person name="Hibbett D.S."/>
        </authorList>
    </citation>
    <scope>NUCLEOTIDE SEQUENCE [LARGE SCALE GENOMIC DNA]</scope>
    <source>
        <strain evidence="10 11">ATCC 11539</strain>
    </source>
</reference>
<organism evidence="10 11">
    <name type="scientific">Gloeophyllum trabeum (strain ATCC 11539 / FP-39264 / Madison 617)</name>
    <name type="common">Brown rot fungus</name>
    <dbReference type="NCBI Taxonomy" id="670483"/>
    <lineage>
        <taxon>Eukaryota</taxon>
        <taxon>Fungi</taxon>
        <taxon>Dikarya</taxon>
        <taxon>Basidiomycota</taxon>
        <taxon>Agaricomycotina</taxon>
        <taxon>Agaricomycetes</taxon>
        <taxon>Gloeophyllales</taxon>
        <taxon>Gloeophyllaceae</taxon>
        <taxon>Gloeophyllum</taxon>
    </lineage>
</organism>
<dbReference type="GO" id="GO:0005789">
    <property type="term" value="C:endoplasmic reticulum membrane"/>
    <property type="evidence" value="ECO:0007669"/>
    <property type="project" value="TreeGrafter"/>
</dbReference>
<evidence type="ECO:0000256" key="8">
    <source>
        <dbReference type="ARBA" id="ARBA00023316"/>
    </source>
</evidence>
<dbReference type="GO" id="GO:0005886">
    <property type="term" value="C:plasma membrane"/>
    <property type="evidence" value="ECO:0007669"/>
    <property type="project" value="TreeGrafter"/>
</dbReference>
<dbReference type="OMA" id="WSMNAGA"/>
<evidence type="ECO:0000256" key="3">
    <source>
        <dbReference type="ARBA" id="ARBA00022692"/>
    </source>
</evidence>
<dbReference type="Gene3D" id="2.60.120.200">
    <property type="match status" value="2"/>
</dbReference>
<proteinExistence type="inferred from homology"/>
<name>S7Q907_GLOTA</name>
<dbReference type="OrthoDB" id="412647at2759"/>
<keyword evidence="4" id="KW-0735">Signal-anchor</keyword>
<evidence type="ECO:0000256" key="7">
    <source>
        <dbReference type="ARBA" id="ARBA00023180"/>
    </source>
</evidence>
<evidence type="ECO:0000313" key="10">
    <source>
        <dbReference type="EMBL" id="EPQ55923.1"/>
    </source>
</evidence>
<evidence type="ECO:0000256" key="5">
    <source>
        <dbReference type="ARBA" id="ARBA00022989"/>
    </source>
</evidence>
<evidence type="ECO:0000256" key="6">
    <source>
        <dbReference type="ARBA" id="ARBA00023136"/>
    </source>
</evidence>
<dbReference type="PROSITE" id="PS51762">
    <property type="entry name" value="GH16_2"/>
    <property type="match status" value="1"/>
</dbReference>
<dbReference type="EMBL" id="KB469301">
    <property type="protein sequence ID" value="EPQ55923.1"/>
    <property type="molecule type" value="Genomic_DNA"/>
</dbReference>
<dbReference type="PANTHER" id="PTHR31361">
    <property type="entry name" value="BETA-GLUCAN SYNTHESIS-ASSOCIATED PROTEIN KRE6-RELATED"/>
    <property type="match status" value="1"/>
</dbReference>
<evidence type="ECO:0000256" key="2">
    <source>
        <dbReference type="ARBA" id="ARBA00010962"/>
    </source>
</evidence>
<feature type="domain" description="GH16" evidence="9">
    <location>
        <begin position="3"/>
        <end position="393"/>
    </location>
</feature>
<evidence type="ECO:0000256" key="1">
    <source>
        <dbReference type="ARBA" id="ARBA00004606"/>
    </source>
</evidence>
<dbReference type="InterPro" id="IPR000757">
    <property type="entry name" value="Beta-glucanase-like"/>
</dbReference>
<comment type="similarity">
    <text evidence="2">Belongs to the SKN1/KRE6 family.</text>
</comment>
<dbReference type="SUPFAM" id="SSF49899">
    <property type="entry name" value="Concanavalin A-like lectins/glucanases"/>
    <property type="match status" value="1"/>
</dbReference>
<dbReference type="Proteomes" id="UP000030669">
    <property type="component" value="Unassembled WGS sequence"/>
</dbReference>
<dbReference type="eggNOG" id="ENOG502QR13">
    <property type="taxonomic scope" value="Eukaryota"/>
</dbReference>
<evidence type="ECO:0000313" key="11">
    <source>
        <dbReference type="Proteomes" id="UP000030669"/>
    </source>
</evidence>
<dbReference type="HOGENOM" id="CLU_010811_3_1_1"/>
<dbReference type="GO" id="GO:0015926">
    <property type="term" value="F:glucosidase activity"/>
    <property type="evidence" value="ECO:0007669"/>
    <property type="project" value="TreeGrafter"/>
</dbReference>
<dbReference type="Pfam" id="PF03935">
    <property type="entry name" value="SKN1_KRE6_Sbg1"/>
    <property type="match status" value="1"/>
</dbReference>
<keyword evidence="7" id="KW-0325">Glycoprotein</keyword>
<keyword evidence="6" id="KW-0472">Membrane</keyword>
<keyword evidence="8" id="KW-0961">Cell wall biogenesis/degradation</keyword>
<gene>
    <name evidence="10" type="ORF">GLOTRDRAFT_99925</name>
</gene>
<dbReference type="KEGG" id="gtr:GLOTRDRAFT_99925"/>
<protein>
    <submittedName>
        <fullName evidence="10">Beta-glucan synthesis-associated</fullName>
    </submittedName>
</protein>
<dbReference type="PANTHER" id="PTHR31361:SF1">
    <property type="entry name" value="BETA-GLUCAN SYNTHESIS-ASSOCIATED PROTEIN KRE6-RELATED"/>
    <property type="match status" value="1"/>
</dbReference>
<keyword evidence="5" id="KW-1133">Transmembrane helix</keyword>
<dbReference type="InterPro" id="IPR005629">
    <property type="entry name" value="Skn1/Kre6/Sbg1"/>
</dbReference>
<comment type="subcellular location">
    <subcellularLocation>
        <location evidence="1">Membrane</location>
        <topology evidence="1">Single-pass type II membrane protein</topology>
    </subcellularLocation>
</comment>
<dbReference type="AlphaFoldDB" id="S7Q907"/>
<dbReference type="InterPro" id="IPR013320">
    <property type="entry name" value="ConA-like_dom_sf"/>
</dbReference>
<evidence type="ECO:0000256" key="4">
    <source>
        <dbReference type="ARBA" id="ARBA00022968"/>
    </source>
</evidence>
<dbReference type="RefSeq" id="XP_007865939.1">
    <property type="nucleotide sequence ID" value="XM_007867748.1"/>
</dbReference>
<dbReference type="CDD" id="cd02180">
    <property type="entry name" value="GH16_fungal_KRE6_glucanase"/>
    <property type="match status" value="1"/>
</dbReference>
<keyword evidence="3" id="KW-0812">Transmembrane</keyword>